<evidence type="ECO:0000313" key="1">
    <source>
        <dbReference type="EMBL" id="KAK2570911.1"/>
    </source>
</evidence>
<protein>
    <submittedName>
        <fullName evidence="1">Uncharacterized protein</fullName>
    </submittedName>
</protein>
<keyword evidence="2" id="KW-1185">Reference proteome</keyword>
<organism evidence="1 2">
    <name type="scientific">Acropora cervicornis</name>
    <name type="common">Staghorn coral</name>
    <dbReference type="NCBI Taxonomy" id="6130"/>
    <lineage>
        <taxon>Eukaryota</taxon>
        <taxon>Metazoa</taxon>
        <taxon>Cnidaria</taxon>
        <taxon>Anthozoa</taxon>
        <taxon>Hexacorallia</taxon>
        <taxon>Scleractinia</taxon>
        <taxon>Astrocoeniina</taxon>
        <taxon>Acroporidae</taxon>
        <taxon>Acropora</taxon>
    </lineage>
</organism>
<gene>
    <name evidence="1" type="ORF">P5673_004628</name>
</gene>
<name>A0AAD9R0L2_ACRCE</name>
<proteinExistence type="predicted"/>
<evidence type="ECO:0000313" key="2">
    <source>
        <dbReference type="Proteomes" id="UP001249851"/>
    </source>
</evidence>
<dbReference type="AlphaFoldDB" id="A0AAD9R0L2"/>
<comment type="caution">
    <text evidence="1">The sequence shown here is derived from an EMBL/GenBank/DDBJ whole genome shotgun (WGS) entry which is preliminary data.</text>
</comment>
<dbReference type="EMBL" id="JARQWQ010000007">
    <property type="protein sequence ID" value="KAK2570911.1"/>
    <property type="molecule type" value="Genomic_DNA"/>
</dbReference>
<sequence>MRQLKRTGKNEDDCHVSVRKLQLCLFWDGDFRLRQRDLVKPWVLLRLSDRSASFCARSPKQQFEMCMGFKKSIDQALN</sequence>
<reference evidence="1" key="1">
    <citation type="journal article" date="2023" name="G3 (Bethesda)">
        <title>Whole genome assembly and annotation of the endangered Caribbean coral Acropora cervicornis.</title>
        <authorList>
            <person name="Selwyn J.D."/>
            <person name="Vollmer S.V."/>
        </authorList>
    </citation>
    <scope>NUCLEOTIDE SEQUENCE</scope>
    <source>
        <strain evidence="1">K2</strain>
    </source>
</reference>
<dbReference type="Proteomes" id="UP001249851">
    <property type="component" value="Unassembled WGS sequence"/>
</dbReference>
<accession>A0AAD9R0L2</accession>
<reference evidence="1" key="2">
    <citation type="journal article" date="2023" name="Science">
        <title>Genomic signatures of disease resistance in endangered staghorn corals.</title>
        <authorList>
            <person name="Vollmer S.V."/>
            <person name="Selwyn J.D."/>
            <person name="Despard B.A."/>
            <person name="Roesel C.L."/>
        </authorList>
    </citation>
    <scope>NUCLEOTIDE SEQUENCE</scope>
    <source>
        <strain evidence="1">K2</strain>
    </source>
</reference>